<evidence type="ECO:0000313" key="1">
    <source>
        <dbReference type="EMBL" id="VFU59136.1"/>
    </source>
</evidence>
<organism evidence="1">
    <name type="scientific">Salix viminalis</name>
    <name type="common">Common osier</name>
    <name type="synonym">Basket willow</name>
    <dbReference type="NCBI Taxonomy" id="40686"/>
    <lineage>
        <taxon>Eukaryota</taxon>
        <taxon>Viridiplantae</taxon>
        <taxon>Streptophyta</taxon>
        <taxon>Embryophyta</taxon>
        <taxon>Tracheophyta</taxon>
        <taxon>Spermatophyta</taxon>
        <taxon>Magnoliopsida</taxon>
        <taxon>eudicotyledons</taxon>
        <taxon>Gunneridae</taxon>
        <taxon>Pentapetalae</taxon>
        <taxon>rosids</taxon>
        <taxon>fabids</taxon>
        <taxon>Malpighiales</taxon>
        <taxon>Salicaceae</taxon>
        <taxon>Saliceae</taxon>
        <taxon>Salix</taxon>
    </lineage>
</organism>
<name>A0A6N2MX77_SALVM</name>
<protein>
    <submittedName>
        <fullName evidence="1">Uncharacterized protein</fullName>
    </submittedName>
</protein>
<reference evidence="1" key="1">
    <citation type="submission" date="2019-03" db="EMBL/GenBank/DDBJ databases">
        <authorList>
            <person name="Mank J."/>
            <person name="Almeida P."/>
        </authorList>
    </citation>
    <scope>NUCLEOTIDE SEQUENCE</scope>
    <source>
        <strain evidence="1">78183</strain>
    </source>
</reference>
<dbReference type="AlphaFoldDB" id="A0A6N2MX77"/>
<sequence length="59" mass="6670">MANGYPNAKNIHDVQYLIISFSCITGMSGFFAEFGSWNDIDSYLFIIYVTPDVLWIQAA</sequence>
<dbReference type="EMBL" id="CAADRP010002026">
    <property type="protein sequence ID" value="VFU59136.1"/>
    <property type="molecule type" value="Genomic_DNA"/>
</dbReference>
<gene>
    <name evidence="1" type="ORF">SVIM_LOCUS434689</name>
</gene>
<proteinExistence type="predicted"/>
<accession>A0A6N2MX77</accession>